<evidence type="ECO:0000256" key="9">
    <source>
        <dbReference type="ARBA" id="ARBA00022679"/>
    </source>
</evidence>
<sequence>MKSILLAFYQLTRLPLPNVDFDEKACGRSTLYFPAVGLFLGGLLASLAWGAGFLFPAGIKAALIVVGMVVLTGGMHLDGFMDSVDGLFSGRPRERKLEIMRDSRVGAFGVIGVICLLLLKYNLLLELPDGVLFKVLLVLPAISRWGMAIAVIAFPYARPDGLGKVYAVQSGSRELAGSTIITAVAVALILGLQGAWLVALAAFAAWLAGKKIVKELGGLTGDTYGFINELLEVVLLLAAYPILRWTCGFHSVF</sequence>
<evidence type="ECO:0000256" key="10">
    <source>
        <dbReference type="ARBA" id="ARBA00022692"/>
    </source>
</evidence>
<keyword evidence="12 19" id="KW-1133">Transmembrane helix</keyword>
<dbReference type="PANTHER" id="PTHR34148:SF1">
    <property type="entry name" value="ADENOSYLCOBINAMIDE-GDP RIBAZOLETRANSFERASE"/>
    <property type="match status" value="1"/>
</dbReference>
<dbReference type="GO" id="GO:0009236">
    <property type="term" value="P:cobalamin biosynthetic process"/>
    <property type="evidence" value="ECO:0007669"/>
    <property type="project" value="UniProtKB-UniRule"/>
</dbReference>
<keyword evidence="9 19" id="KW-0808">Transferase</keyword>
<evidence type="ECO:0000256" key="15">
    <source>
        <dbReference type="ARBA" id="ARBA00032605"/>
    </source>
</evidence>
<comment type="function">
    <text evidence="14 19">Joins adenosylcobinamide-GDP and alpha-ribazole to generate adenosylcobalamin (Ado-cobalamin). Also synthesizes adenosylcobalamin 5'-phosphate from adenosylcobinamide-GDP and alpha-ribazole 5'-phosphate.</text>
</comment>
<evidence type="ECO:0000256" key="18">
    <source>
        <dbReference type="ARBA" id="ARBA00049504"/>
    </source>
</evidence>
<dbReference type="GO" id="GO:0008818">
    <property type="term" value="F:cobalamin 5'-phosphate synthase activity"/>
    <property type="evidence" value="ECO:0007669"/>
    <property type="project" value="UniProtKB-UniRule"/>
</dbReference>
<evidence type="ECO:0000256" key="3">
    <source>
        <dbReference type="ARBA" id="ARBA00004663"/>
    </source>
</evidence>
<evidence type="ECO:0000256" key="11">
    <source>
        <dbReference type="ARBA" id="ARBA00022842"/>
    </source>
</evidence>
<evidence type="ECO:0000313" key="21">
    <source>
        <dbReference type="Proteomes" id="UP000298324"/>
    </source>
</evidence>
<keyword evidence="7 19" id="KW-1003">Cell membrane</keyword>
<evidence type="ECO:0000313" key="20">
    <source>
        <dbReference type="EMBL" id="TEB06802.1"/>
    </source>
</evidence>
<dbReference type="GO" id="GO:0051073">
    <property type="term" value="F:adenosylcobinamide-GDP ribazoletransferase activity"/>
    <property type="evidence" value="ECO:0007669"/>
    <property type="project" value="UniProtKB-UniRule"/>
</dbReference>
<evidence type="ECO:0000256" key="16">
    <source>
        <dbReference type="ARBA" id="ARBA00032853"/>
    </source>
</evidence>
<evidence type="ECO:0000256" key="4">
    <source>
        <dbReference type="ARBA" id="ARBA00010561"/>
    </source>
</evidence>
<reference evidence="20 21" key="1">
    <citation type="journal article" date="2018" name="Environ. Microbiol.">
        <title>Novel energy conservation strategies and behaviour of Pelotomaculum schinkii driving syntrophic propionate catabolism.</title>
        <authorList>
            <person name="Hidalgo-Ahumada C.A.P."/>
            <person name="Nobu M.K."/>
            <person name="Narihiro T."/>
            <person name="Tamaki H."/>
            <person name="Liu W.T."/>
            <person name="Kamagata Y."/>
            <person name="Stams A.J.M."/>
            <person name="Imachi H."/>
            <person name="Sousa D.Z."/>
        </authorList>
    </citation>
    <scope>NUCLEOTIDE SEQUENCE [LARGE SCALE GENOMIC DNA]</scope>
    <source>
        <strain evidence="20 21">HH</strain>
    </source>
</reference>
<evidence type="ECO:0000256" key="1">
    <source>
        <dbReference type="ARBA" id="ARBA00001946"/>
    </source>
</evidence>
<evidence type="ECO:0000256" key="12">
    <source>
        <dbReference type="ARBA" id="ARBA00022989"/>
    </source>
</evidence>
<dbReference type="EMBL" id="QFGA01000001">
    <property type="protein sequence ID" value="TEB06802.1"/>
    <property type="molecule type" value="Genomic_DNA"/>
</dbReference>
<evidence type="ECO:0000256" key="8">
    <source>
        <dbReference type="ARBA" id="ARBA00022573"/>
    </source>
</evidence>
<evidence type="ECO:0000256" key="6">
    <source>
        <dbReference type="ARBA" id="ARBA00015850"/>
    </source>
</evidence>
<dbReference type="HAMAP" id="MF_00719">
    <property type="entry name" value="CobS"/>
    <property type="match status" value="1"/>
</dbReference>
<feature type="transmembrane region" description="Helical" evidence="19">
    <location>
        <begin position="226"/>
        <end position="243"/>
    </location>
</feature>
<dbReference type="UniPathway" id="UPA00148">
    <property type="reaction ID" value="UER00238"/>
</dbReference>
<evidence type="ECO:0000256" key="2">
    <source>
        <dbReference type="ARBA" id="ARBA00004651"/>
    </source>
</evidence>
<dbReference type="PANTHER" id="PTHR34148">
    <property type="entry name" value="ADENOSYLCOBINAMIDE-GDP RIBAZOLETRANSFERASE"/>
    <property type="match status" value="1"/>
</dbReference>
<protein>
    <recommendedName>
        <fullName evidence="6 19">Adenosylcobinamide-GDP ribazoletransferase</fullName>
        <ecNumber evidence="5 19">2.7.8.26</ecNumber>
    </recommendedName>
    <alternativeName>
        <fullName evidence="16 19">Cobalamin synthase</fullName>
    </alternativeName>
    <alternativeName>
        <fullName evidence="15 19">Cobalamin-5'-phosphate synthase</fullName>
    </alternativeName>
</protein>
<keyword evidence="8 19" id="KW-0169">Cobalamin biosynthesis</keyword>
<feature type="transmembrane region" description="Helical" evidence="19">
    <location>
        <begin position="61"/>
        <end position="84"/>
    </location>
</feature>
<dbReference type="NCBIfam" id="TIGR00317">
    <property type="entry name" value="cobS"/>
    <property type="match status" value="1"/>
</dbReference>
<dbReference type="Pfam" id="PF02654">
    <property type="entry name" value="CobS"/>
    <property type="match status" value="1"/>
</dbReference>
<evidence type="ECO:0000256" key="19">
    <source>
        <dbReference type="HAMAP-Rule" id="MF_00719"/>
    </source>
</evidence>
<evidence type="ECO:0000256" key="7">
    <source>
        <dbReference type="ARBA" id="ARBA00022475"/>
    </source>
</evidence>
<dbReference type="InterPro" id="IPR003805">
    <property type="entry name" value="CobS"/>
</dbReference>
<dbReference type="RefSeq" id="WP_243123922.1">
    <property type="nucleotide sequence ID" value="NZ_QFGA01000001.1"/>
</dbReference>
<comment type="caution">
    <text evidence="20">The sequence shown here is derived from an EMBL/GenBank/DDBJ whole genome shotgun (WGS) entry which is preliminary data.</text>
</comment>
<evidence type="ECO:0000256" key="5">
    <source>
        <dbReference type="ARBA" id="ARBA00013200"/>
    </source>
</evidence>
<gene>
    <name evidence="19 20" type="primary">cobS</name>
    <name evidence="20" type="ORF">Psch_00334</name>
</gene>
<organism evidence="20 21">
    <name type="scientific">Pelotomaculum schinkii</name>
    <dbReference type="NCBI Taxonomy" id="78350"/>
    <lineage>
        <taxon>Bacteria</taxon>
        <taxon>Bacillati</taxon>
        <taxon>Bacillota</taxon>
        <taxon>Clostridia</taxon>
        <taxon>Eubacteriales</taxon>
        <taxon>Desulfotomaculaceae</taxon>
        <taxon>Pelotomaculum</taxon>
    </lineage>
</organism>
<feature type="transmembrane region" description="Helical" evidence="19">
    <location>
        <begin position="105"/>
        <end position="125"/>
    </location>
</feature>
<dbReference type="EC" id="2.7.8.26" evidence="5 19"/>
<dbReference type="Proteomes" id="UP000298324">
    <property type="component" value="Unassembled WGS sequence"/>
</dbReference>
<feature type="transmembrane region" description="Helical" evidence="19">
    <location>
        <begin position="31"/>
        <end position="55"/>
    </location>
</feature>
<proteinExistence type="inferred from homology"/>
<keyword evidence="21" id="KW-1185">Reference proteome</keyword>
<comment type="similarity">
    <text evidence="4 19">Belongs to the CobS family.</text>
</comment>
<comment type="pathway">
    <text evidence="3 19">Cofactor biosynthesis; adenosylcobalamin biosynthesis; adenosylcobalamin from cob(II)yrinate a,c-diamide: step 7/7.</text>
</comment>
<name>A0A4Y7RDM2_9FIRM</name>
<dbReference type="GO" id="GO:0005886">
    <property type="term" value="C:plasma membrane"/>
    <property type="evidence" value="ECO:0007669"/>
    <property type="project" value="UniProtKB-SubCell"/>
</dbReference>
<feature type="transmembrane region" description="Helical" evidence="19">
    <location>
        <begin position="175"/>
        <end position="206"/>
    </location>
</feature>
<accession>A0A4Y7RDM2</accession>
<feature type="transmembrane region" description="Helical" evidence="19">
    <location>
        <begin position="131"/>
        <end position="154"/>
    </location>
</feature>
<comment type="subcellular location">
    <subcellularLocation>
        <location evidence="2 19">Cell membrane</location>
        <topology evidence="2 19">Multi-pass membrane protein</topology>
    </subcellularLocation>
</comment>
<evidence type="ECO:0000256" key="17">
    <source>
        <dbReference type="ARBA" id="ARBA00048623"/>
    </source>
</evidence>
<keyword evidence="13 19" id="KW-0472">Membrane</keyword>
<keyword evidence="11 19" id="KW-0460">Magnesium</keyword>
<dbReference type="AlphaFoldDB" id="A0A4Y7RDM2"/>
<evidence type="ECO:0000256" key="14">
    <source>
        <dbReference type="ARBA" id="ARBA00025228"/>
    </source>
</evidence>
<comment type="catalytic activity">
    <reaction evidence="18 19">
        <text>alpha-ribazole 5'-phosphate + adenosylcob(III)inamide-GDP = adenosylcob(III)alamin 5'-phosphate + GMP + H(+)</text>
        <dbReference type="Rhea" id="RHEA:23560"/>
        <dbReference type="ChEBI" id="CHEBI:15378"/>
        <dbReference type="ChEBI" id="CHEBI:57918"/>
        <dbReference type="ChEBI" id="CHEBI:58115"/>
        <dbReference type="ChEBI" id="CHEBI:60487"/>
        <dbReference type="ChEBI" id="CHEBI:60493"/>
        <dbReference type="EC" id="2.7.8.26"/>
    </reaction>
</comment>
<evidence type="ECO:0000256" key="13">
    <source>
        <dbReference type="ARBA" id="ARBA00023136"/>
    </source>
</evidence>
<keyword evidence="10 19" id="KW-0812">Transmembrane</keyword>
<comment type="catalytic activity">
    <reaction evidence="17 19">
        <text>alpha-ribazole + adenosylcob(III)inamide-GDP = adenosylcob(III)alamin + GMP + H(+)</text>
        <dbReference type="Rhea" id="RHEA:16049"/>
        <dbReference type="ChEBI" id="CHEBI:10329"/>
        <dbReference type="ChEBI" id="CHEBI:15378"/>
        <dbReference type="ChEBI" id="CHEBI:18408"/>
        <dbReference type="ChEBI" id="CHEBI:58115"/>
        <dbReference type="ChEBI" id="CHEBI:60487"/>
        <dbReference type="EC" id="2.7.8.26"/>
    </reaction>
</comment>
<comment type="cofactor">
    <cofactor evidence="1 19">
        <name>Mg(2+)</name>
        <dbReference type="ChEBI" id="CHEBI:18420"/>
    </cofactor>
</comment>